<dbReference type="Pfam" id="PF13087">
    <property type="entry name" value="AAA_12"/>
    <property type="match status" value="1"/>
</dbReference>
<dbReference type="InterPro" id="IPR047187">
    <property type="entry name" value="SF1_C_Upf1"/>
</dbReference>
<evidence type="ECO:0000259" key="1">
    <source>
        <dbReference type="Pfam" id="PF11784"/>
    </source>
</evidence>
<evidence type="ECO:0000313" key="6">
    <source>
        <dbReference type="Proteomes" id="UP000250831"/>
    </source>
</evidence>
<dbReference type="GO" id="GO:0004386">
    <property type="term" value="F:helicase activity"/>
    <property type="evidence" value="ECO:0007669"/>
    <property type="project" value="InterPro"/>
</dbReference>
<dbReference type="InterPro" id="IPR049468">
    <property type="entry name" value="Restrct_endonuc-II-like_dom"/>
</dbReference>
<feature type="domain" description="DNA2/NAM7 helicase helicase" evidence="2">
    <location>
        <begin position="1291"/>
        <end position="1332"/>
    </location>
</feature>
<dbReference type="PANTHER" id="PTHR10887:SF530">
    <property type="entry name" value="SUPERFAMILY I DNA HELICASES"/>
    <property type="match status" value="1"/>
</dbReference>
<evidence type="ECO:0000259" key="2">
    <source>
        <dbReference type="Pfam" id="PF13086"/>
    </source>
</evidence>
<feature type="domain" description="Restriction endonuclease type II-like" evidence="4">
    <location>
        <begin position="1591"/>
        <end position="1682"/>
    </location>
</feature>
<dbReference type="Gene3D" id="3.40.50.300">
    <property type="entry name" value="P-loop containing nucleotide triphosphate hydrolases"/>
    <property type="match status" value="3"/>
</dbReference>
<dbReference type="EMBL" id="QCXX01000001">
    <property type="protein sequence ID" value="PUV25822.1"/>
    <property type="molecule type" value="Genomic_DNA"/>
</dbReference>
<dbReference type="OrthoDB" id="9757917at2"/>
<proteinExistence type="predicted"/>
<comment type="caution">
    <text evidence="5">The sequence shown here is derived from an EMBL/GenBank/DDBJ whole genome shotgun (WGS) entry which is preliminary data.</text>
</comment>
<name>A0A363NYD9_9SPHI</name>
<gene>
    <name evidence="5" type="ORF">DCO56_02280</name>
</gene>
<organism evidence="5 6">
    <name type="scientific">Sphingobacterium athyrii</name>
    <dbReference type="NCBI Taxonomy" id="2152717"/>
    <lineage>
        <taxon>Bacteria</taxon>
        <taxon>Pseudomonadati</taxon>
        <taxon>Bacteroidota</taxon>
        <taxon>Sphingobacteriia</taxon>
        <taxon>Sphingobacteriales</taxon>
        <taxon>Sphingobacteriaceae</taxon>
        <taxon>Sphingobacterium</taxon>
    </lineage>
</organism>
<accession>A0A363NYD9</accession>
<dbReference type="Pfam" id="PF13086">
    <property type="entry name" value="AAA_11"/>
    <property type="match status" value="2"/>
</dbReference>
<evidence type="ECO:0000313" key="5">
    <source>
        <dbReference type="EMBL" id="PUV25822.1"/>
    </source>
</evidence>
<dbReference type="CDD" id="cd18808">
    <property type="entry name" value="SF1_C_Upf1"/>
    <property type="match status" value="1"/>
</dbReference>
<dbReference type="InterPro" id="IPR041677">
    <property type="entry name" value="DNA2/NAM7_AAA_11"/>
</dbReference>
<feature type="domain" description="DUF3320" evidence="1">
    <location>
        <begin position="1743"/>
        <end position="1788"/>
    </location>
</feature>
<dbReference type="InterPro" id="IPR045055">
    <property type="entry name" value="DNA2/NAM7-like"/>
</dbReference>
<feature type="domain" description="DNA2/NAM7 helicase-like C-terminal" evidence="3">
    <location>
        <begin position="1360"/>
        <end position="1542"/>
    </location>
</feature>
<dbReference type="Proteomes" id="UP000250831">
    <property type="component" value="Unassembled WGS sequence"/>
</dbReference>
<dbReference type="Pfam" id="PF11784">
    <property type="entry name" value="DUF3320"/>
    <property type="match status" value="1"/>
</dbReference>
<feature type="domain" description="DNA2/NAM7 helicase helicase" evidence="2">
    <location>
        <begin position="665"/>
        <end position="756"/>
    </location>
</feature>
<dbReference type="InterPro" id="IPR041679">
    <property type="entry name" value="DNA2/NAM7-like_C"/>
</dbReference>
<dbReference type="Pfam" id="PF13195">
    <property type="entry name" value="DUF4011"/>
    <property type="match status" value="1"/>
</dbReference>
<dbReference type="InterPro" id="IPR021754">
    <property type="entry name" value="DUF3320"/>
</dbReference>
<dbReference type="SUPFAM" id="SSF52980">
    <property type="entry name" value="Restriction endonuclease-like"/>
    <property type="match status" value="1"/>
</dbReference>
<dbReference type="Pfam" id="PF18741">
    <property type="entry name" value="MTES_1575"/>
    <property type="match status" value="1"/>
</dbReference>
<keyword evidence="6" id="KW-1185">Reference proteome</keyword>
<sequence length="1908" mass="218474">MIETNACFQVAIEKASHFNYSFCFHSLSLVEKIKITAVTRDIEHIKIEMTSEIGLFSPYAFYMDKFSEGIPVTLENLAFDYNIPYIRNLVEKDMDTITCTISSKNEILHQQKFAVKVLPMDYFGGLSKYPELLASYVLPNHHIIYTIKAEAVKILEKNRLKPAFLGYQSNNKERVLQEVTAIYQAILNINITYSAMPPSFETEGQRIRLVDQIYETKFGNCIDISLLFAACLEAIDLNPILIVTHGHAFIGVWLSDQRLETVINYDQAAISKRIAHGIDDIALIESTHLCRGNAYTMREAMNNAETQLLHANNFILSLDIKHARSHGILPLPFTGKEELDNAGIKNSSSLPKQQAIDHFTLDDNKLDLALSDAKELTKQKIWERKLLDLSLRNNLLNLRFTKSMLQIVDLKIDHLEDHLSNGKSLSIHPNNNQQLLRRYNLYSAPLHFSEPLFKLADDAFRYNRLLTHYHQDDLDIILTHLYRNAKLAEEENGKSTLYLGVGLLKWFEPKTKQQARLAPILLIPVELSRRSVNTKFTLRSREEEAMINITLLEYLKQEFKLNLSTLETLPMDESGVDVQKVLAILRKSILNLEGWDILEQVVLGNFSFNKLILWQDLSRYAEEIEKSKIVKSLIDGRLSEMLDISGDSENLELMPSSRLTLPIPTDNSQLEAVRHSNANKSFVLHGPPGTGKSQTITNIIADALANDKKVLFVAAKKAALDVVHRRLEKIGLGSFCLELHSNKSKKSDVLRQLEQSLETPKYQSHIDFQEEAQRIDQRKAALSRYVDALHQPFAVGWSLYDSVSYLDSNHIAINTAWLLPLQLDVIDKKTWNDWQDWAIPFGQLTANLPAIDTHPLRLIPLKDQNFAHKNQIEKSIDDYVQASIHVTKAQSDLQLNLSDNWIVNKASLCSLLEKTAHFQAHQTLVNVHFDPRQKNLLDHWIELQTQKQALKEVLTTGFGNRIFTTDCNPIESVWNQSKHSWFLFKWLKQRKVKNFLNGFATNKINSEQQVDQFFNQKNSFDLFTKNLSEPQFNTINEATSYYLVGNQFDLNTLLQNLNELEELNRLAQYLKFENFQSWLTNILTAVDLKLRIPATILTLLQYADKHQEISTFLTYIPDVEELNQIKLHLDSLEDWIRYNYYKDQGIKLGLSWLIDLLESNKIDKNELSRDMESVLHLNYFIKSLDQSTILNGFDAAVYEAQIVQYKALYQEFTRLVRDQLILELSNKIPSLSQEAVHSSEIGILQRAIRNRGRGVSIRRLFDQISTLLPRLKPCMLMSPISVAQYFDVNTDHFDLVIFDEASQLPTSEAISALARAKQAIIVGDPKQMPPTSFFASNKVDEDNLELEDLESILDDTLALSIPSKYLLRHYRSKHESLISFSNSNFYENKLLTFPSHDDQDRKVSYQFINGHYDKGKTRTNQNEAEAVIQYIKHHLEHHPHRSLGVVTFSQTQQNLIEDLLQLLFSEYPTLEETALQGEEPIFIKNLENVQGDERDFILFSIGYGPDEEGKVSMNFGPLNREGGWRRLNVAVTRARYQMRVFSSLKGDQIDLSRTSSAGVQGLKAFLNFAERGILQTTETVAPDKEKHTLIQSIAGHLDRNGIKVKTNIGTSGYRVDIGIVDPMHTQQYILGILVDGKNYFNTKTTNDRELLIPEVLQSLGWNIYRIWTLDWIKNREKILADIQVVMQRIMNDAKIQEPIIIDASQPQPKANISVISDDAIVSSKMKPYLSANVSSMATASAESIYDATHRATLSNQILKIIRTESPIGQNHLFRKVLRLWELPRSSGKLTQYLSELIKKLPDIREEISHQSFYWDQGQLATDLTHYRDNSLEKRAIEDIAPQEIEIALIEIMDTNLSLLREDLVRAAARAFGFSKTGAQIDIIVNNSIDKLLQQAYWKSINGRIVLID</sequence>
<dbReference type="Gene3D" id="3.10.620.30">
    <property type="match status" value="1"/>
</dbReference>
<dbReference type="InterPro" id="IPR025103">
    <property type="entry name" value="DUF4011"/>
</dbReference>
<dbReference type="SUPFAM" id="SSF52540">
    <property type="entry name" value="P-loop containing nucleoside triphosphate hydrolases"/>
    <property type="match status" value="1"/>
</dbReference>
<dbReference type="InterPro" id="IPR027417">
    <property type="entry name" value="P-loop_NTPase"/>
</dbReference>
<protein>
    <submittedName>
        <fullName evidence="5">DUF3320 domain-containing protein</fullName>
    </submittedName>
</protein>
<dbReference type="InterPro" id="IPR011335">
    <property type="entry name" value="Restrct_endonuc-II-like"/>
</dbReference>
<dbReference type="FunFam" id="3.40.50.300:FF:002063">
    <property type="entry name" value="DNA helicase related protein"/>
    <property type="match status" value="1"/>
</dbReference>
<dbReference type="Gene3D" id="3.40.960.10">
    <property type="entry name" value="VSR Endonuclease"/>
    <property type="match status" value="1"/>
</dbReference>
<evidence type="ECO:0000259" key="3">
    <source>
        <dbReference type="Pfam" id="PF13087"/>
    </source>
</evidence>
<reference evidence="5 6" key="1">
    <citation type="submission" date="2018-04" db="EMBL/GenBank/DDBJ databases">
        <title>Sphingobacterium sp. M46 Genome.</title>
        <authorList>
            <person name="Cheng J."/>
            <person name="Li Y."/>
        </authorList>
    </citation>
    <scope>NUCLEOTIDE SEQUENCE [LARGE SCALE GENOMIC DNA]</scope>
    <source>
        <strain evidence="5 6">M46</strain>
    </source>
</reference>
<evidence type="ECO:0000259" key="4">
    <source>
        <dbReference type="Pfam" id="PF18741"/>
    </source>
</evidence>
<dbReference type="PANTHER" id="PTHR10887">
    <property type="entry name" value="DNA2/NAM7 HELICASE FAMILY"/>
    <property type="match status" value="1"/>
</dbReference>